<name>A0A1I6E9F3_9FIRM</name>
<dbReference type="PANTHER" id="PTHR40056:SF1">
    <property type="entry name" value="DUF1836 DOMAIN-CONTAINING PROTEIN"/>
    <property type="match status" value="1"/>
</dbReference>
<dbReference type="InterPro" id="IPR014975">
    <property type="entry name" value="DUF1836"/>
</dbReference>
<protein>
    <recommendedName>
        <fullName evidence="3">DUF1836 domain-containing protein</fullName>
    </recommendedName>
</protein>
<evidence type="ECO:0008006" key="3">
    <source>
        <dbReference type="Google" id="ProtNLM"/>
    </source>
</evidence>
<dbReference type="AlphaFoldDB" id="A0A1I6E9F3"/>
<keyword evidence="2" id="KW-1185">Reference proteome</keyword>
<accession>A0A1I6E9F3</accession>
<dbReference type="Proteomes" id="UP000199584">
    <property type="component" value="Unassembled WGS sequence"/>
</dbReference>
<dbReference type="PANTHER" id="PTHR40056">
    <property type="entry name" value="HYPOTHETICAL CYTOSOLIC PROTEIN"/>
    <property type="match status" value="1"/>
</dbReference>
<dbReference type="Pfam" id="PF08876">
    <property type="entry name" value="DUF1836"/>
    <property type="match status" value="1"/>
</dbReference>
<organism evidence="1 2">
    <name type="scientific">Desulfoscipio geothermicus DSM 3669</name>
    <dbReference type="NCBI Taxonomy" id="1121426"/>
    <lineage>
        <taxon>Bacteria</taxon>
        <taxon>Bacillati</taxon>
        <taxon>Bacillota</taxon>
        <taxon>Clostridia</taxon>
        <taxon>Eubacteriales</taxon>
        <taxon>Desulfallaceae</taxon>
        <taxon>Desulfoscipio</taxon>
    </lineage>
</organism>
<dbReference type="RefSeq" id="WP_092486445.1">
    <property type="nucleotide sequence ID" value="NZ_FOYM01000031.1"/>
</dbReference>
<dbReference type="EMBL" id="FOYM01000031">
    <property type="protein sequence ID" value="SFR14364.1"/>
    <property type="molecule type" value="Genomic_DNA"/>
</dbReference>
<dbReference type="STRING" id="39060.SAMN05660706_1317"/>
<gene>
    <name evidence="1" type="ORF">SAMN05660706_1317</name>
</gene>
<proteinExistence type="predicted"/>
<reference evidence="2" key="1">
    <citation type="submission" date="2016-10" db="EMBL/GenBank/DDBJ databases">
        <authorList>
            <person name="Varghese N."/>
            <person name="Submissions S."/>
        </authorList>
    </citation>
    <scope>NUCLEOTIDE SEQUENCE [LARGE SCALE GENOMIC DNA]</scope>
    <source>
        <strain evidence="2">DSM 3669</strain>
    </source>
</reference>
<sequence>MNMELNNKVLEKIGGELFLTDEIKPSDIPDLELYMEQILGFLDGKLGHLKRGEDDKVFTKTMINNYTKAGILHPPQNKKYNKEHIILLILIYNLKNILSISDIRTMFAPVLNDINSRADDIIPLEEIYATYLELKEDEFAEFRSTFNEKFKLIKEKTQSIKDERSQDLAEIFLTVLMLAAQANAAKRLAEKIIDNYFKELTI</sequence>
<dbReference type="OrthoDB" id="3191472at2"/>
<evidence type="ECO:0000313" key="2">
    <source>
        <dbReference type="Proteomes" id="UP000199584"/>
    </source>
</evidence>
<evidence type="ECO:0000313" key="1">
    <source>
        <dbReference type="EMBL" id="SFR14364.1"/>
    </source>
</evidence>